<evidence type="ECO:0000313" key="2">
    <source>
        <dbReference type="EMBL" id="KAF0706225.1"/>
    </source>
</evidence>
<name>A0A6G0VR59_APHCR</name>
<protein>
    <submittedName>
        <fullName evidence="2">Uncharacterized protein</fullName>
    </submittedName>
</protein>
<organism evidence="2 3">
    <name type="scientific">Aphis craccivora</name>
    <name type="common">Cowpea aphid</name>
    <dbReference type="NCBI Taxonomy" id="307492"/>
    <lineage>
        <taxon>Eukaryota</taxon>
        <taxon>Metazoa</taxon>
        <taxon>Ecdysozoa</taxon>
        <taxon>Arthropoda</taxon>
        <taxon>Hexapoda</taxon>
        <taxon>Insecta</taxon>
        <taxon>Pterygota</taxon>
        <taxon>Neoptera</taxon>
        <taxon>Paraneoptera</taxon>
        <taxon>Hemiptera</taxon>
        <taxon>Sternorrhyncha</taxon>
        <taxon>Aphidomorpha</taxon>
        <taxon>Aphidoidea</taxon>
        <taxon>Aphididae</taxon>
        <taxon>Aphidini</taxon>
        <taxon>Aphis</taxon>
        <taxon>Aphis</taxon>
    </lineage>
</organism>
<proteinExistence type="predicted"/>
<dbReference type="Proteomes" id="UP000478052">
    <property type="component" value="Unassembled WGS sequence"/>
</dbReference>
<keyword evidence="1" id="KW-1133">Transmembrane helix</keyword>
<gene>
    <name evidence="2" type="ORF">FWK35_00022160</name>
</gene>
<feature type="transmembrane region" description="Helical" evidence="1">
    <location>
        <begin position="6"/>
        <end position="24"/>
    </location>
</feature>
<comment type="caution">
    <text evidence="2">The sequence shown here is derived from an EMBL/GenBank/DDBJ whole genome shotgun (WGS) entry which is preliminary data.</text>
</comment>
<keyword evidence="1" id="KW-0812">Transmembrane</keyword>
<accession>A0A6G0VR59</accession>
<keyword evidence="3" id="KW-1185">Reference proteome</keyword>
<dbReference type="EMBL" id="VUJU01012984">
    <property type="protein sequence ID" value="KAF0706225.1"/>
    <property type="molecule type" value="Genomic_DNA"/>
</dbReference>
<sequence>MGDSYILTFVFFIIMGGCTAPNYSNTQKTKLNYSVFHEKKSEGTNGFIIVGEISEHQQLIQSYVNSSYNFIVFNSERSDECIVFPMLCVFFFVCLYTRKCRNNASISNFGGGFNSKTNLVGALGRSFFEFPNSFHKRWEKPKKN</sequence>
<dbReference type="AlphaFoldDB" id="A0A6G0VR59"/>
<evidence type="ECO:0000256" key="1">
    <source>
        <dbReference type="SAM" id="Phobius"/>
    </source>
</evidence>
<keyword evidence="1" id="KW-0472">Membrane</keyword>
<evidence type="ECO:0000313" key="3">
    <source>
        <dbReference type="Proteomes" id="UP000478052"/>
    </source>
</evidence>
<reference evidence="2 3" key="1">
    <citation type="submission" date="2019-08" db="EMBL/GenBank/DDBJ databases">
        <title>Whole genome of Aphis craccivora.</title>
        <authorList>
            <person name="Voronova N.V."/>
            <person name="Shulinski R.S."/>
            <person name="Bandarenka Y.V."/>
            <person name="Zhorov D.G."/>
            <person name="Warner D."/>
        </authorList>
    </citation>
    <scope>NUCLEOTIDE SEQUENCE [LARGE SCALE GENOMIC DNA]</scope>
    <source>
        <strain evidence="2">180601</strain>
        <tissue evidence="2">Whole Body</tissue>
    </source>
</reference>